<evidence type="ECO:0000313" key="4">
    <source>
        <dbReference type="EMBL" id="QVK23420.1"/>
    </source>
</evidence>
<dbReference type="SUPFAM" id="SSF110997">
    <property type="entry name" value="Sporulation related repeat"/>
    <property type="match status" value="1"/>
</dbReference>
<keyword evidence="5" id="KW-1185">Reference proteome</keyword>
<keyword evidence="2" id="KW-0472">Membrane</keyword>
<evidence type="ECO:0000256" key="1">
    <source>
        <dbReference type="SAM" id="MobiDB-lite"/>
    </source>
</evidence>
<feature type="compositionally biased region" description="Low complexity" evidence="1">
    <location>
        <begin position="85"/>
        <end position="99"/>
    </location>
</feature>
<accession>A0ABX8DGD2</accession>
<feature type="compositionally biased region" description="Polar residues" evidence="1">
    <location>
        <begin position="100"/>
        <end position="124"/>
    </location>
</feature>
<feature type="region of interest" description="Disordered" evidence="1">
    <location>
        <begin position="79"/>
        <end position="124"/>
    </location>
</feature>
<dbReference type="PANTHER" id="PTHR38687">
    <property type="entry name" value="CELL DIVISION PROTEIN DEDD-RELATED"/>
    <property type="match status" value="1"/>
</dbReference>
<gene>
    <name evidence="4" type="ORF">KHX94_01070</name>
</gene>
<sequence>MSSQFHNRLVGTVVLMALGVIFLPDILDGKKQHQQEQFTEIPLRPQTTTVVAADNANNTVLEEPKSAPAVTEQPVVEVATDSGKTATPAVSAASSVTQTENSVSKDAQAATQTPEKSKQTPPKATQVSWTIQLGAFSNATNVKGLIQRLRTSGYAAYTLPEKPIDGKLTRVFVGPEVSLERLKEQQAKVESLTKLKGKIIQFNPLEN</sequence>
<dbReference type="RefSeq" id="WP_213682048.1">
    <property type="nucleotide sequence ID" value="NZ_CP074572.1"/>
</dbReference>
<dbReference type="Gene3D" id="3.30.70.1070">
    <property type="entry name" value="Sporulation related repeat"/>
    <property type="match status" value="1"/>
</dbReference>
<name>A0ABX8DGD2_9GAMM</name>
<dbReference type="PANTHER" id="PTHR38687:SF1">
    <property type="entry name" value="CELL DIVISION PROTEIN DEDD"/>
    <property type="match status" value="1"/>
</dbReference>
<evidence type="ECO:0000256" key="2">
    <source>
        <dbReference type="SAM" id="Phobius"/>
    </source>
</evidence>
<dbReference type="EMBL" id="CP074572">
    <property type="protein sequence ID" value="QVK23420.1"/>
    <property type="molecule type" value="Genomic_DNA"/>
</dbReference>
<feature type="transmembrane region" description="Helical" evidence="2">
    <location>
        <begin position="6"/>
        <end position="27"/>
    </location>
</feature>
<organism evidence="4 5">
    <name type="scientific">Shewanella dokdonensis</name>
    <dbReference type="NCBI Taxonomy" id="712036"/>
    <lineage>
        <taxon>Bacteria</taxon>
        <taxon>Pseudomonadati</taxon>
        <taxon>Pseudomonadota</taxon>
        <taxon>Gammaproteobacteria</taxon>
        <taxon>Alteromonadales</taxon>
        <taxon>Shewanellaceae</taxon>
        <taxon>Shewanella</taxon>
    </lineage>
</organism>
<evidence type="ECO:0000313" key="5">
    <source>
        <dbReference type="Proteomes" id="UP000676428"/>
    </source>
</evidence>
<dbReference type="InterPro" id="IPR007730">
    <property type="entry name" value="SPOR-like_dom"/>
</dbReference>
<dbReference type="Proteomes" id="UP000676428">
    <property type="component" value="Chromosome"/>
</dbReference>
<reference evidence="4 5" key="1">
    <citation type="journal article" date="2012" name="Int. J. Syst. Evol. Microbiol.">
        <title>Shewanella dokdonensis sp. nov., isolated from seawater.</title>
        <authorList>
            <person name="Sung H.R."/>
            <person name="Yoon J.H."/>
            <person name="Ghim S.Y."/>
        </authorList>
    </citation>
    <scope>NUCLEOTIDE SEQUENCE [LARGE SCALE GENOMIC DNA]</scope>
    <source>
        <strain evidence="4 5">DSM 23626</strain>
    </source>
</reference>
<dbReference type="PROSITE" id="PS51724">
    <property type="entry name" value="SPOR"/>
    <property type="match status" value="1"/>
</dbReference>
<dbReference type="InterPro" id="IPR052521">
    <property type="entry name" value="Cell_div_SPOR-domain"/>
</dbReference>
<dbReference type="InterPro" id="IPR036680">
    <property type="entry name" value="SPOR-like_sf"/>
</dbReference>
<keyword evidence="2" id="KW-1133">Transmembrane helix</keyword>
<dbReference type="Pfam" id="PF05036">
    <property type="entry name" value="SPOR"/>
    <property type="match status" value="1"/>
</dbReference>
<keyword evidence="2" id="KW-0812">Transmembrane</keyword>
<feature type="domain" description="SPOR" evidence="3">
    <location>
        <begin position="123"/>
        <end position="202"/>
    </location>
</feature>
<proteinExistence type="predicted"/>
<evidence type="ECO:0000259" key="3">
    <source>
        <dbReference type="PROSITE" id="PS51724"/>
    </source>
</evidence>
<protein>
    <submittedName>
        <fullName evidence="4">SPOR domain-containing protein</fullName>
    </submittedName>
</protein>